<evidence type="ECO:0000313" key="2">
    <source>
        <dbReference type="Proteomes" id="UP000324358"/>
    </source>
</evidence>
<reference evidence="1 2" key="1">
    <citation type="submission" date="2019-08" db="EMBL/GenBank/DDBJ databases">
        <title>Genomes of Antarctic Bizionia species.</title>
        <authorList>
            <person name="Bowman J.P."/>
        </authorList>
    </citation>
    <scope>NUCLEOTIDE SEQUENCE [LARGE SCALE GENOMIC DNA]</scope>
    <source>
        <strain evidence="1 2">APA-1</strain>
    </source>
</reference>
<dbReference type="EMBL" id="VSKL01000002">
    <property type="protein sequence ID" value="TYB73244.1"/>
    <property type="molecule type" value="Genomic_DNA"/>
</dbReference>
<proteinExistence type="predicted"/>
<evidence type="ECO:0000313" key="1">
    <source>
        <dbReference type="EMBL" id="TYB73244.1"/>
    </source>
</evidence>
<organism evidence="1 2">
    <name type="scientific">Bizionia algoritergicola</name>
    <dbReference type="NCBI Taxonomy" id="291187"/>
    <lineage>
        <taxon>Bacteria</taxon>
        <taxon>Pseudomonadati</taxon>
        <taxon>Bacteroidota</taxon>
        <taxon>Flavobacteriia</taxon>
        <taxon>Flavobacteriales</taxon>
        <taxon>Flavobacteriaceae</taxon>
        <taxon>Bizionia</taxon>
    </lineage>
</organism>
<protein>
    <submittedName>
        <fullName evidence="1">Uncharacterized protein</fullName>
    </submittedName>
</protein>
<dbReference type="Proteomes" id="UP000324358">
    <property type="component" value="Unassembled WGS sequence"/>
</dbReference>
<accession>A0A5D0QYF6</accession>
<keyword evidence="2" id="KW-1185">Reference proteome</keyword>
<dbReference type="RefSeq" id="WP_066252791.1">
    <property type="nucleotide sequence ID" value="NZ_VSKL01000002.1"/>
</dbReference>
<sequence>MYVNKTAVDATATANGGAIFNTYAFRSSTEFDQSFARGKNFSNGIPILKEKLIASAIRPIRAF</sequence>
<dbReference type="AlphaFoldDB" id="A0A5D0QYF6"/>
<gene>
    <name evidence="1" type="ORF">ES675_06160</name>
</gene>
<name>A0A5D0QYF6_9FLAO</name>
<comment type="caution">
    <text evidence="1">The sequence shown here is derived from an EMBL/GenBank/DDBJ whole genome shotgun (WGS) entry which is preliminary data.</text>
</comment>